<accession>A0A9X2WHI2</accession>
<evidence type="ECO:0000313" key="2">
    <source>
        <dbReference type="EMBL" id="MCT7360463.1"/>
    </source>
</evidence>
<evidence type="ECO:0000313" key="3">
    <source>
        <dbReference type="Proteomes" id="UP001147830"/>
    </source>
</evidence>
<dbReference type="RefSeq" id="WP_260977296.1">
    <property type="nucleotide sequence ID" value="NZ_JAOANI010000028.1"/>
</dbReference>
<evidence type="ECO:0000256" key="1">
    <source>
        <dbReference type="SAM" id="Phobius"/>
    </source>
</evidence>
<gene>
    <name evidence="2" type="ORF">NYR02_15675</name>
</gene>
<keyword evidence="1" id="KW-0472">Membrane</keyword>
<dbReference type="EMBL" id="JAOANI010000028">
    <property type="protein sequence ID" value="MCT7360463.1"/>
    <property type="molecule type" value="Genomic_DNA"/>
</dbReference>
<dbReference type="SUPFAM" id="SSF54523">
    <property type="entry name" value="Pili subunits"/>
    <property type="match status" value="1"/>
</dbReference>
<name>A0A9X2WHI2_9GAMM</name>
<proteinExistence type="predicted"/>
<keyword evidence="1" id="KW-1133">Transmembrane helix</keyword>
<feature type="transmembrane region" description="Helical" evidence="1">
    <location>
        <begin position="17"/>
        <end position="35"/>
    </location>
</feature>
<dbReference type="AlphaFoldDB" id="A0A9X2WHI2"/>
<organism evidence="2 3">
    <name type="scientific">Thalassolituus pacificus</name>
    <dbReference type="NCBI Taxonomy" id="2975440"/>
    <lineage>
        <taxon>Bacteria</taxon>
        <taxon>Pseudomonadati</taxon>
        <taxon>Pseudomonadota</taxon>
        <taxon>Gammaproteobacteria</taxon>
        <taxon>Oceanospirillales</taxon>
        <taxon>Oceanospirillaceae</taxon>
        <taxon>Thalassolituus</taxon>
    </lineage>
</organism>
<dbReference type="Gene3D" id="3.30.700.10">
    <property type="entry name" value="Glycoprotein, Type 4 Pilin"/>
    <property type="match status" value="1"/>
</dbReference>
<comment type="caution">
    <text evidence="2">The sequence shown here is derived from an EMBL/GenBank/DDBJ whole genome shotgun (WGS) entry which is preliminary data.</text>
</comment>
<protein>
    <submittedName>
        <fullName evidence="2">Uncharacterized protein</fullName>
    </submittedName>
</protein>
<dbReference type="InterPro" id="IPR045584">
    <property type="entry name" value="Pilin-like"/>
</dbReference>
<reference evidence="2" key="2">
    <citation type="submission" date="2022-08" db="EMBL/GenBank/DDBJ databases">
        <authorList>
            <person name="Dong C."/>
        </authorList>
    </citation>
    <scope>NUCLEOTIDE SEQUENCE</scope>
    <source>
        <strain evidence="2">59MF3M-4</strain>
    </source>
</reference>
<reference evidence="2" key="1">
    <citation type="journal article" date="2022" name="Front. Microbiol.">
        <title>Genome-based taxonomic rearrangement of Oceanobacter-related bacteria including the description of Thalassolituus hydrocarbonoclasticus sp. nov. and Thalassolituus pacificus sp. nov. and emended description of the genus Thalassolituus.</title>
        <authorList>
            <person name="Dong C."/>
            <person name="Wei L."/>
            <person name="Wang J."/>
            <person name="Lai Q."/>
            <person name="Huang Z."/>
            <person name="Shao Z."/>
        </authorList>
    </citation>
    <scope>NUCLEOTIDE SEQUENCE</scope>
    <source>
        <strain evidence="2">59MF3M-4</strain>
    </source>
</reference>
<keyword evidence="3" id="KW-1185">Reference proteome</keyword>
<sequence length="204" mass="21968">MDCVGYRQWCAYSKLEFTVAIALLALLPALLLPRYNSLLDDARRAEVIAQGSSLKAAVLKVHERWYLDGQPGAVNKLAGFGRNDVSVSAMGWPQDADTTSATAVTGSLNSIPTASESAAATARCARLWQALLQDSAAPLYTAYEHAPADSYRVLWISGVCRYVKVTAINSGKTAGKDAGGQEENGSQSYIEYNAANGRVTWFIR</sequence>
<keyword evidence="1" id="KW-0812">Transmembrane</keyword>
<dbReference type="Proteomes" id="UP001147830">
    <property type="component" value="Unassembled WGS sequence"/>
</dbReference>